<sequence>GRKLCESTETIPCEERIVQVSGSNQSYKASGFTFVCPREWAYMKCFSSVSYPGNIRANLVHLTPYNSNQ</sequence>
<name>A0A1A7Z864_NOTFU</name>
<feature type="non-terminal residue" evidence="1">
    <location>
        <position position="69"/>
    </location>
</feature>
<reference evidence="1" key="1">
    <citation type="submission" date="2016-05" db="EMBL/GenBank/DDBJ databases">
        <authorList>
            <person name="Lavstsen T."/>
            <person name="Jespersen J.S."/>
        </authorList>
    </citation>
    <scope>NUCLEOTIDE SEQUENCE</scope>
    <source>
        <tissue evidence="1">Brain</tissue>
    </source>
</reference>
<reference evidence="1" key="2">
    <citation type="submission" date="2016-06" db="EMBL/GenBank/DDBJ databases">
        <title>The genome of a short-lived fish provides insights into sex chromosome evolution and the genetic control of aging.</title>
        <authorList>
            <person name="Reichwald K."/>
            <person name="Felder M."/>
            <person name="Petzold A."/>
            <person name="Koch P."/>
            <person name="Groth M."/>
            <person name="Platzer M."/>
        </authorList>
    </citation>
    <scope>NUCLEOTIDE SEQUENCE</scope>
    <source>
        <tissue evidence="1">Brain</tissue>
    </source>
</reference>
<protein>
    <submittedName>
        <fullName evidence="1">Uncharacterized protein</fullName>
    </submittedName>
</protein>
<accession>A0A1A7Z864</accession>
<gene>
    <name evidence="1" type="primary">BX539340.1</name>
</gene>
<dbReference type="AlphaFoldDB" id="A0A1A7Z864"/>
<feature type="non-terminal residue" evidence="1">
    <location>
        <position position="1"/>
    </location>
</feature>
<organism evidence="1">
    <name type="scientific">Nothobranchius furzeri</name>
    <name type="common">Turquoise killifish</name>
    <dbReference type="NCBI Taxonomy" id="105023"/>
    <lineage>
        <taxon>Eukaryota</taxon>
        <taxon>Metazoa</taxon>
        <taxon>Chordata</taxon>
        <taxon>Craniata</taxon>
        <taxon>Vertebrata</taxon>
        <taxon>Euteleostomi</taxon>
        <taxon>Actinopterygii</taxon>
        <taxon>Neopterygii</taxon>
        <taxon>Teleostei</taxon>
        <taxon>Neoteleostei</taxon>
        <taxon>Acanthomorphata</taxon>
        <taxon>Ovalentaria</taxon>
        <taxon>Atherinomorphae</taxon>
        <taxon>Cyprinodontiformes</taxon>
        <taxon>Nothobranchiidae</taxon>
        <taxon>Nothobranchius</taxon>
    </lineage>
</organism>
<evidence type="ECO:0000313" key="1">
    <source>
        <dbReference type="EMBL" id="SBP38997.1"/>
    </source>
</evidence>
<proteinExistence type="predicted"/>
<dbReference type="EMBL" id="HADY01000512">
    <property type="protein sequence ID" value="SBP38997.1"/>
    <property type="molecule type" value="Transcribed_RNA"/>
</dbReference>